<evidence type="ECO:0000313" key="1">
    <source>
        <dbReference type="EMBL" id="CAK9060162.1"/>
    </source>
</evidence>
<keyword evidence="2" id="KW-1185">Reference proteome</keyword>
<protein>
    <recommendedName>
        <fullName evidence="3">Protein xylosyltransferase</fullName>
    </recommendedName>
</protein>
<accession>A0ABP0N8M0</accession>
<sequence length="376" mass="43402">ASARSHFILWGHYLCGSVPGGCSMDASQSFVQKWTGRPLGTPDDEAEALRAALSEHPHPRASRPDFLLCTNLAVFCWLLRRRGMRNKLQDVGPALHVLGMAFLADVPDIWRLEMLEDFHLWWQSVDKDIFAASQELLSVQMWWQMGVRIPFVPLAGTYHTGATYDPPQKPTLLVLRSAFWHLPAGRVFASLMERFASTGVHLAWLGRYDFSVPEHGPQEPKWRSLDEMARHTCALDVPAELSQLKVRDVMSIGLPLMSPERAWILRLLHDMYRGWGQLHVEYSSERTPRIEKDDWPHAPFYDPKVDPISRLSYWLPLADHFRYPHVLHFASLPEMLHMVHHTNWADVSVKLRAHNRKVIINSEQFYRRSLLELIVT</sequence>
<name>A0ABP0N8M0_9DINO</name>
<dbReference type="Proteomes" id="UP001642484">
    <property type="component" value="Unassembled WGS sequence"/>
</dbReference>
<feature type="non-terminal residue" evidence="1">
    <location>
        <position position="376"/>
    </location>
</feature>
<evidence type="ECO:0000313" key="2">
    <source>
        <dbReference type="Proteomes" id="UP001642484"/>
    </source>
</evidence>
<comment type="caution">
    <text evidence="1">The sequence shown here is derived from an EMBL/GenBank/DDBJ whole genome shotgun (WGS) entry which is preliminary data.</text>
</comment>
<dbReference type="EMBL" id="CAXAMN010021488">
    <property type="protein sequence ID" value="CAK9060162.1"/>
    <property type="molecule type" value="Genomic_DNA"/>
</dbReference>
<organism evidence="1 2">
    <name type="scientific">Durusdinium trenchii</name>
    <dbReference type="NCBI Taxonomy" id="1381693"/>
    <lineage>
        <taxon>Eukaryota</taxon>
        <taxon>Sar</taxon>
        <taxon>Alveolata</taxon>
        <taxon>Dinophyceae</taxon>
        <taxon>Suessiales</taxon>
        <taxon>Symbiodiniaceae</taxon>
        <taxon>Durusdinium</taxon>
    </lineage>
</organism>
<evidence type="ECO:0008006" key="3">
    <source>
        <dbReference type="Google" id="ProtNLM"/>
    </source>
</evidence>
<feature type="non-terminal residue" evidence="1">
    <location>
        <position position="1"/>
    </location>
</feature>
<proteinExistence type="predicted"/>
<gene>
    <name evidence="1" type="ORF">CCMP2556_LOCUS29601</name>
</gene>
<reference evidence="1 2" key="1">
    <citation type="submission" date="2024-02" db="EMBL/GenBank/DDBJ databases">
        <authorList>
            <person name="Chen Y."/>
            <person name="Shah S."/>
            <person name="Dougan E. K."/>
            <person name="Thang M."/>
            <person name="Chan C."/>
        </authorList>
    </citation>
    <scope>NUCLEOTIDE SEQUENCE [LARGE SCALE GENOMIC DNA]</scope>
</reference>